<dbReference type="SUPFAM" id="SSF74650">
    <property type="entry name" value="Galactose mutarotase-like"/>
    <property type="match status" value="1"/>
</dbReference>
<dbReference type="PROSITE" id="PS00129">
    <property type="entry name" value="GLYCOSYL_HYDROL_F31_1"/>
    <property type="match status" value="1"/>
</dbReference>
<dbReference type="GO" id="GO:0004553">
    <property type="term" value="F:hydrolase activity, hydrolyzing O-glycosyl compounds"/>
    <property type="evidence" value="ECO:0007669"/>
    <property type="project" value="InterPro"/>
</dbReference>
<dbReference type="PANTHER" id="PTHR22762">
    <property type="entry name" value="ALPHA-GLUCOSIDASE"/>
    <property type="match status" value="1"/>
</dbReference>
<feature type="domain" description="Glycoside hydrolase family 31 TIM barrel" evidence="5">
    <location>
        <begin position="265"/>
        <end position="586"/>
    </location>
</feature>
<dbReference type="Gene3D" id="3.20.20.80">
    <property type="entry name" value="Glycosidases"/>
    <property type="match status" value="1"/>
</dbReference>
<dbReference type="Pfam" id="PF01055">
    <property type="entry name" value="Glyco_hydro_31_2nd"/>
    <property type="match status" value="1"/>
</dbReference>
<keyword evidence="2 4" id="KW-0378">Hydrolase</keyword>
<dbReference type="CDD" id="cd06604">
    <property type="entry name" value="GH31_glucosidase_II_MalA"/>
    <property type="match status" value="1"/>
</dbReference>
<proteinExistence type="inferred from homology"/>
<dbReference type="EMBL" id="FNQY01000011">
    <property type="protein sequence ID" value="SEA24796.1"/>
    <property type="molecule type" value="Genomic_DNA"/>
</dbReference>
<dbReference type="InterPro" id="IPR000322">
    <property type="entry name" value="Glyco_hydro_31_TIM"/>
</dbReference>
<dbReference type="Pfam" id="PF21365">
    <property type="entry name" value="Glyco_hydro_31_3rd"/>
    <property type="match status" value="1"/>
</dbReference>
<evidence type="ECO:0000256" key="3">
    <source>
        <dbReference type="ARBA" id="ARBA00023295"/>
    </source>
</evidence>
<dbReference type="Gene3D" id="2.60.40.1760">
    <property type="entry name" value="glycosyl hydrolase (family 31)"/>
    <property type="match status" value="1"/>
</dbReference>
<reference evidence="9 10" key="1">
    <citation type="submission" date="2016-10" db="EMBL/GenBank/DDBJ databases">
        <authorList>
            <person name="de Groot N.N."/>
        </authorList>
    </citation>
    <scope>NUCLEOTIDE SEQUENCE [LARGE SCALE GENOMIC DNA]</scope>
    <source>
        <strain evidence="9 10">Vu-144</strain>
    </source>
</reference>
<sequence length="826" mass="93719">MGQNSMVVTTEAQNISSLKKEQVPHAIPAPYGLLTPGKVEKVKQVEHGIAIKTTNSYVEILAYSPTVIRVRMDKKVLGKDFSYAVVEKPQSVKTAWEQSGDQIVFSTDSVEVKINKDPFAVAFYSKDGKLINEDIASMGTSWIGEQVTTYKKLQPEERFIGLGEKTGNLDRKGTGYVNWNNDSYGYGANEDPIYSSIPFYIGLHDQLCYGIFMDNTFKSDFNFGASNNRFSSFGADGGEMNYYFIYRKTVADIITDYTALTGRMALPPLWSLGYQQNRYSYYPDTEVIRIAKTLREKKIPADGITLDIHYMEKYKLFTWDKKRFPQPAEMNKELEAMGFKTTVIVDPGIKVENGYPAYEDGTQKDVFIKYPDGQPFTAEVWPGWCNFPDFTSEKGRDWWEEKVKFLANTGVDGIWNDMNEIASWGNKMPFNVLFDYDGQGATTIGAHNVYALQMARASYEGAKKSFNERPFILTRAGYAGLQRYTAIWTGDNRAEDDHMIAGVRLLNSLGLSGVAFTGMDIGGFTGNPSIPLYARWIQIGAFTPYFRGHTAVNTKSAEPWTFGEEVTEIARNFIGLRYRLMPYIYSNFYNATQNGLPVMRSLAIDYSFDNKIYDTRYQNEYLFGPDMLVLPFESKEQFGEAYFPKGIWYDLYTGAVQNGNEEKIIKLAYNKLPVYVKGSSFIPMQSLVQSTQQLPKDTLVLNIYKGHTDNTYSYYEDDGKSYNYQSGDYYQRDFVYDPANNRIILKKKTGNRASLFKNIKLVMHGFGQQEHFSIGGHEVSFKKDFVALLTPISKFDPQGVANPLEGEDVLSHVIKNSDDEIVISIQ</sequence>
<dbReference type="InterPro" id="IPR013780">
    <property type="entry name" value="Glyco_hydro_b"/>
</dbReference>
<evidence type="ECO:0000256" key="4">
    <source>
        <dbReference type="RuleBase" id="RU361185"/>
    </source>
</evidence>
<evidence type="ECO:0000259" key="7">
    <source>
        <dbReference type="Pfam" id="PF17137"/>
    </source>
</evidence>
<dbReference type="SUPFAM" id="SSF51445">
    <property type="entry name" value="(Trans)glycosidases"/>
    <property type="match status" value="1"/>
</dbReference>
<dbReference type="GO" id="GO:0030246">
    <property type="term" value="F:carbohydrate binding"/>
    <property type="evidence" value="ECO:0007669"/>
    <property type="project" value="InterPro"/>
</dbReference>
<evidence type="ECO:0000313" key="9">
    <source>
        <dbReference type="EMBL" id="SEA24796.1"/>
    </source>
</evidence>
<dbReference type="Gene3D" id="2.60.40.1180">
    <property type="entry name" value="Golgi alpha-mannosidase II"/>
    <property type="match status" value="2"/>
</dbReference>
<dbReference type="Proteomes" id="UP000199041">
    <property type="component" value="Unassembled WGS sequence"/>
</dbReference>
<evidence type="ECO:0000313" key="10">
    <source>
        <dbReference type="Proteomes" id="UP000199041"/>
    </source>
</evidence>
<evidence type="ECO:0000256" key="1">
    <source>
        <dbReference type="ARBA" id="ARBA00007806"/>
    </source>
</evidence>
<protein>
    <submittedName>
        <fullName evidence="9">Alpha-glucosidase</fullName>
    </submittedName>
</protein>
<dbReference type="SUPFAM" id="SSF51011">
    <property type="entry name" value="Glycosyl hydrolase domain"/>
    <property type="match status" value="1"/>
</dbReference>
<dbReference type="InterPro" id="IPR025887">
    <property type="entry name" value="Glyco_hydro_31_N_dom"/>
</dbReference>
<evidence type="ECO:0000259" key="8">
    <source>
        <dbReference type="Pfam" id="PF21365"/>
    </source>
</evidence>
<name>A0A1H3ZLV9_9BACT</name>
<keyword evidence="10" id="KW-1185">Reference proteome</keyword>
<organism evidence="9 10">
    <name type="scientific">Arachidicoccus rhizosphaerae</name>
    <dbReference type="NCBI Taxonomy" id="551991"/>
    <lineage>
        <taxon>Bacteria</taxon>
        <taxon>Pseudomonadati</taxon>
        <taxon>Bacteroidota</taxon>
        <taxon>Chitinophagia</taxon>
        <taxon>Chitinophagales</taxon>
        <taxon>Chitinophagaceae</taxon>
        <taxon>Arachidicoccus</taxon>
    </lineage>
</organism>
<evidence type="ECO:0000259" key="5">
    <source>
        <dbReference type="Pfam" id="PF01055"/>
    </source>
</evidence>
<dbReference type="Pfam" id="PF17137">
    <property type="entry name" value="DUF5110"/>
    <property type="match status" value="1"/>
</dbReference>
<feature type="domain" description="DUF5110" evidence="7">
    <location>
        <begin position="699"/>
        <end position="765"/>
    </location>
</feature>
<dbReference type="Pfam" id="PF13802">
    <property type="entry name" value="Gal_mutarotas_2"/>
    <property type="match status" value="1"/>
</dbReference>
<dbReference type="InterPro" id="IPR011013">
    <property type="entry name" value="Gal_mutarotase_sf_dom"/>
</dbReference>
<dbReference type="CDD" id="cd14752">
    <property type="entry name" value="GH31_N"/>
    <property type="match status" value="1"/>
</dbReference>
<dbReference type="InterPro" id="IPR033403">
    <property type="entry name" value="DUF5110"/>
</dbReference>
<evidence type="ECO:0000256" key="2">
    <source>
        <dbReference type="ARBA" id="ARBA00022801"/>
    </source>
</evidence>
<keyword evidence="3 4" id="KW-0326">Glycosidase</keyword>
<dbReference type="InterPro" id="IPR048395">
    <property type="entry name" value="Glyco_hydro_31_C"/>
</dbReference>
<accession>A0A1H3ZLV9</accession>
<feature type="domain" description="Glycosyl hydrolase family 31 C-terminal" evidence="8">
    <location>
        <begin position="595"/>
        <end position="680"/>
    </location>
</feature>
<dbReference type="InterPro" id="IPR017853">
    <property type="entry name" value="GH"/>
</dbReference>
<dbReference type="GO" id="GO:0005975">
    <property type="term" value="P:carbohydrate metabolic process"/>
    <property type="evidence" value="ECO:0007669"/>
    <property type="project" value="InterPro"/>
</dbReference>
<dbReference type="InterPro" id="IPR030458">
    <property type="entry name" value="Glyco_hydro_31_AS"/>
</dbReference>
<dbReference type="RefSeq" id="WP_244518879.1">
    <property type="nucleotide sequence ID" value="NZ_FNQY01000011.1"/>
</dbReference>
<dbReference type="STRING" id="551991.SAMN05192529_111118"/>
<dbReference type="PANTHER" id="PTHR22762:SF120">
    <property type="entry name" value="HETEROGLYCAN GLUCOSIDASE 1"/>
    <property type="match status" value="1"/>
</dbReference>
<evidence type="ECO:0000259" key="6">
    <source>
        <dbReference type="Pfam" id="PF13802"/>
    </source>
</evidence>
<gene>
    <name evidence="9" type="ORF">SAMN05192529_111118</name>
</gene>
<comment type="similarity">
    <text evidence="1 4">Belongs to the glycosyl hydrolase 31 family.</text>
</comment>
<dbReference type="AlphaFoldDB" id="A0A1H3ZLV9"/>
<feature type="domain" description="Glycoside hydrolase family 31 N-terminal" evidence="6">
    <location>
        <begin position="58"/>
        <end position="221"/>
    </location>
</feature>